<accession>A0A0S4QPR8</accession>
<organism evidence="2 3">
    <name type="scientific">Parafrankia irregularis</name>
    <dbReference type="NCBI Taxonomy" id="795642"/>
    <lineage>
        <taxon>Bacteria</taxon>
        <taxon>Bacillati</taxon>
        <taxon>Actinomycetota</taxon>
        <taxon>Actinomycetes</taxon>
        <taxon>Frankiales</taxon>
        <taxon>Frankiaceae</taxon>
        <taxon>Parafrankia</taxon>
    </lineage>
</organism>
<reference evidence="3" key="1">
    <citation type="submission" date="2015-11" db="EMBL/GenBank/DDBJ databases">
        <authorList>
            <person name="Varghese N."/>
        </authorList>
    </citation>
    <scope>NUCLEOTIDE SEQUENCE [LARGE SCALE GENOMIC DNA]</scope>
    <source>
        <strain evidence="3">DSM 45899</strain>
    </source>
</reference>
<feature type="domain" description="HTH araC/xylS-type" evidence="1">
    <location>
        <begin position="143"/>
        <end position="270"/>
    </location>
</feature>
<dbReference type="GO" id="GO:0003700">
    <property type="term" value="F:DNA-binding transcription factor activity"/>
    <property type="evidence" value="ECO:0007669"/>
    <property type="project" value="InterPro"/>
</dbReference>
<name>A0A0S4QPR8_9ACTN</name>
<evidence type="ECO:0000313" key="3">
    <source>
        <dbReference type="Proteomes" id="UP000198802"/>
    </source>
</evidence>
<keyword evidence="2" id="KW-0238">DNA-binding</keyword>
<keyword evidence="3" id="KW-1185">Reference proteome</keyword>
<dbReference type="PROSITE" id="PS01124">
    <property type="entry name" value="HTH_ARAC_FAMILY_2"/>
    <property type="match status" value="1"/>
</dbReference>
<dbReference type="Pfam" id="PF20240">
    <property type="entry name" value="DUF6597"/>
    <property type="match status" value="1"/>
</dbReference>
<dbReference type="InterPro" id="IPR046532">
    <property type="entry name" value="DUF6597"/>
</dbReference>
<evidence type="ECO:0000259" key="1">
    <source>
        <dbReference type="PROSITE" id="PS01124"/>
    </source>
</evidence>
<dbReference type="AlphaFoldDB" id="A0A0S4QPR8"/>
<dbReference type="GO" id="GO:0043565">
    <property type="term" value="F:sequence-specific DNA binding"/>
    <property type="evidence" value="ECO:0007669"/>
    <property type="project" value="InterPro"/>
</dbReference>
<evidence type="ECO:0000313" key="2">
    <source>
        <dbReference type="EMBL" id="CUU57600.1"/>
    </source>
</evidence>
<sequence length="276" mass="29406">MYREYQAPDAVAPVVACLWEQEPAGDHVQRVVPDGCVDLIWLAGRELVVAGPDTRFRDVALPAGAMSSGVRLRPGAAGVVLGVPACDVRDLQIDVDLLWGGQASRKRGDSTAELRGRLVEAAPARRLELLVDMVTRRATARPDPLVRAAVRRLTHPGARVSVVAAELGVGERQLHRRMLGAVGYGPKIFARVARLRRLVTLTQRPPAPPSVPAGRPVAEWAAQSPGRTSPGSSSFSLASVAVAAGYASQSHMNDEVRRLTGTTAVRFLEDAIVTAA</sequence>
<protein>
    <submittedName>
        <fullName evidence="2">AraC-type DNA-binding protein</fullName>
    </submittedName>
</protein>
<dbReference type="EMBL" id="FAOZ01000013">
    <property type="protein sequence ID" value="CUU57600.1"/>
    <property type="molecule type" value="Genomic_DNA"/>
</dbReference>
<proteinExistence type="predicted"/>
<dbReference type="InterPro" id="IPR018060">
    <property type="entry name" value="HTH_AraC"/>
</dbReference>
<dbReference type="SMART" id="SM00342">
    <property type="entry name" value="HTH_ARAC"/>
    <property type="match status" value="1"/>
</dbReference>
<dbReference type="Gene3D" id="1.10.10.60">
    <property type="entry name" value="Homeodomain-like"/>
    <property type="match status" value="1"/>
</dbReference>
<dbReference type="Proteomes" id="UP000198802">
    <property type="component" value="Unassembled WGS sequence"/>
</dbReference>
<gene>
    <name evidence="2" type="ORF">Ga0074812_11398</name>
</gene>